<evidence type="ECO:0000256" key="1">
    <source>
        <dbReference type="ARBA" id="ARBA00001936"/>
    </source>
</evidence>
<dbReference type="Pfam" id="PF00994">
    <property type="entry name" value="MoCF_biosynth"/>
    <property type="match status" value="1"/>
</dbReference>
<dbReference type="SMART" id="SM01329">
    <property type="entry name" value="Iso_dh"/>
    <property type="match status" value="1"/>
</dbReference>
<protein>
    <submittedName>
        <fullName evidence="9">3-isopropylmalate dehydrogenase</fullName>
        <ecNumber evidence="9">1.1.1.85</ecNumber>
    </submittedName>
</protein>
<dbReference type="SUPFAM" id="SSF53659">
    <property type="entry name" value="Isocitrate/Isopropylmalate dehydrogenase-like"/>
    <property type="match status" value="1"/>
</dbReference>
<accession>A0A336NKI3</accession>
<proteinExistence type="predicted"/>
<dbReference type="InterPro" id="IPR036425">
    <property type="entry name" value="MoaB/Mog-like_dom_sf"/>
</dbReference>
<dbReference type="CDD" id="cd00885">
    <property type="entry name" value="cinA"/>
    <property type="match status" value="1"/>
</dbReference>
<dbReference type="Gene3D" id="3.40.980.10">
    <property type="entry name" value="MoaB/Mog-like domain"/>
    <property type="match status" value="1"/>
</dbReference>
<organism evidence="9 10">
    <name type="scientific">Bartonella grahamii</name>
    <dbReference type="NCBI Taxonomy" id="33045"/>
    <lineage>
        <taxon>Bacteria</taxon>
        <taxon>Pseudomonadati</taxon>
        <taxon>Pseudomonadota</taxon>
        <taxon>Alphaproteobacteria</taxon>
        <taxon>Hyphomicrobiales</taxon>
        <taxon>Bartonellaceae</taxon>
        <taxon>Bartonella</taxon>
    </lineage>
</organism>
<dbReference type="PANTHER" id="PTHR43275:SF1">
    <property type="entry name" value="D-MALATE DEHYDROGENASE [DECARBOXYLATING]"/>
    <property type="match status" value="1"/>
</dbReference>
<evidence type="ECO:0000256" key="3">
    <source>
        <dbReference type="ARBA" id="ARBA00022723"/>
    </source>
</evidence>
<dbReference type="GO" id="GO:0003862">
    <property type="term" value="F:3-isopropylmalate dehydrogenase activity"/>
    <property type="evidence" value="ECO:0007669"/>
    <property type="project" value="UniProtKB-EC"/>
</dbReference>
<keyword evidence="5" id="KW-0520">NAD</keyword>
<dbReference type="OMA" id="NIRPIRY"/>
<evidence type="ECO:0000259" key="8">
    <source>
        <dbReference type="SMART" id="SM01329"/>
    </source>
</evidence>
<evidence type="ECO:0000256" key="2">
    <source>
        <dbReference type="ARBA" id="ARBA00001946"/>
    </source>
</evidence>
<reference evidence="9 10" key="1">
    <citation type="submission" date="2018-06" db="EMBL/GenBank/DDBJ databases">
        <authorList>
            <consortium name="Pathogen Informatics"/>
            <person name="Doyle S."/>
        </authorList>
    </citation>
    <scope>NUCLEOTIDE SEQUENCE [LARGE SCALE GENOMIC DNA]</scope>
    <source>
        <strain evidence="9 10">NCTC12860</strain>
    </source>
</reference>
<dbReference type="PROSITE" id="PS00470">
    <property type="entry name" value="IDH_IMDH"/>
    <property type="match status" value="1"/>
</dbReference>
<dbReference type="AlphaFoldDB" id="A0A336NKI3"/>
<dbReference type="Pfam" id="PF00180">
    <property type="entry name" value="Iso_dh"/>
    <property type="match status" value="1"/>
</dbReference>
<evidence type="ECO:0000256" key="6">
    <source>
        <dbReference type="ARBA" id="ARBA00023211"/>
    </source>
</evidence>
<dbReference type="Gene3D" id="3.40.718.10">
    <property type="entry name" value="Isopropylmalate Dehydrogenase"/>
    <property type="match status" value="1"/>
</dbReference>
<dbReference type="EC" id="1.1.1.85" evidence="9"/>
<sequence>MKKKVLVLPGDGIGPEVCDAALMVLEQFQLPIELTYGDIGFECWKQKGDPIPKETWQKITQSDAILLGAVTGKEKEEALKELEPHLKEKNLAYVSPVLQLRQKLGLFANIRPIRYIFGPKKPFHFCVIRENSEGLYAGLDFRGITPETAVWLRHPNLTKYGLEEAAWTVRLQARFGLERLFEYAFSYARKYGLRRVTFADKPNVMPESSQFAQEIFEKIAQNYPEIEADIHNVDAVALWIVTKPEQFGVIVAENMFGNILSDLGSGIMGGLGLASHVNVGSKMAYFEPVHGSAPRIAGQNKANPSAMLYTTALLLEHLGFKDEAKQLSESVDQVIRAGKTVSYDLGGVASTRQMAEAVRNSLVKPVSVGHAAIITVGDELLSGQYLNTNLQDLSQSLNKRNIQVTRHFVCADQLQQISETVVSCLGQEDLIIISGGLGPTSDDITRDAVAKAVQQPLLHHEDVWQTIKGQLQRLGILVDKSNARQALFPETATVLDNPTGTAPGFYLSCDGSTLVVLPGPPSQALALLENYLEQNKKKYSSVSRAGYAWTLIGIDESTIAQWVDCHLENEPFERHFLWKSPYVLVQLVGQSEAPLEQHFVEEFENHFHPYLVGAEVTTTCKQLAMHAEVHWSSNDPRLLKYFQPIEKSTKNIPKLEVEVSLEPSIETLENQEESLGHATMTIRMKGYDDDRVTFPYTRPLLGAVLQEYAAWLVLKRVLQTEKSK</sequence>
<gene>
    <name evidence="9" type="primary">leuB</name>
    <name evidence="9" type="ORF">NCTC12860_00548</name>
</gene>
<feature type="domain" description="MoaB/Mog" evidence="7">
    <location>
        <begin position="372"/>
        <end position="538"/>
    </location>
</feature>
<dbReference type="InterPro" id="IPR019818">
    <property type="entry name" value="IsoCit/isopropylmalate_DH_CS"/>
</dbReference>
<keyword evidence="6" id="KW-0464">Manganese</keyword>
<dbReference type="RefSeq" id="WP_015856813.1">
    <property type="nucleotide sequence ID" value="NZ_UFTD01000001.1"/>
</dbReference>
<keyword evidence="3" id="KW-0479">Metal-binding</keyword>
<dbReference type="GO" id="GO:0051287">
    <property type="term" value="F:NAD binding"/>
    <property type="evidence" value="ECO:0007669"/>
    <property type="project" value="InterPro"/>
</dbReference>
<evidence type="ECO:0000313" key="10">
    <source>
        <dbReference type="Proteomes" id="UP000253846"/>
    </source>
</evidence>
<dbReference type="Proteomes" id="UP000253846">
    <property type="component" value="Unassembled WGS sequence"/>
</dbReference>
<comment type="cofactor">
    <cofactor evidence="1">
        <name>Mn(2+)</name>
        <dbReference type="ChEBI" id="CHEBI:29035"/>
    </cofactor>
</comment>
<dbReference type="InterPro" id="IPR050501">
    <property type="entry name" value="ICDH/IPMDH"/>
</dbReference>
<dbReference type="GO" id="GO:0000287">
    <property type="term" value="F:magnesium ion binding"/>
    <property type="evidence" value="ECO:0007669"/>
    <property type="project" value="InterPro"/>
</dbReference>
<evidence type="ECO:0000259" key="7">
    <source>
        <dbReference type="SMART" id="SM00852"/>
    </source>
</evidence>
<name>A0A336NKI3_BARGR</name>
<dbReference type="SUPFAM" id="SSF53218">
    <property type="entry name" value="Molybdenum cofactor biosynthesis proteins"/>
    <property type="match status" value="1"/>
</dbReference>
<feature type="domain" description="Isopropylmalate dehydrogenase-like" evidence="8">
    <location>
        <begin position="4"/>
        <end position="358"/>
    </location>
</feature>
<dbReference type="InterPro" id="IPR024084">
    <property type="entry name" value="IsoPropMal-DH-like_dom"/>
</dbReference>
<dbReference type="InterPro" id="IPR001453">
    <property type="entry name" value="MoaB/Mog_dom"/>
</dbReference>
<evidence type="ECO:0000256" key="4">
    <source>
        <dbReference type="ARBA" id="ARBA00023002"/>
    </source>
</evidence>
<dbReference type="SMART" id="SM00852">
    <property type="entry name" value="MoCF_biosynth"/>
    <property type="match status" value="1"/>
</dbReference>
<evidence type="ECO:0000313" key="9">
    <source>
        <dbReference type="EMBL" id="SSZ39342.1"/>
    </source>
</evidence>
<dbReference type="EMBL" id="UFTD01000001">
    <property type="protein sequence ID" value="SSZ39342.1"/>
    <property type="molecule type" value="Genomic_DNA"/>
</dbReference>
<evidence type="ECO:0000256" key="5">
    <source>
        <dbReference type="ARBA" id="ARBA00023027"/>
    </source>
</evidence>
<comment type="cofactor">
    <cofactor evidence="2">
        <name>Mg(2+)</name>
        <dbReference type="ChEBI" id="CHEBI:18420"/>
    </cofactor>
</comment>
<dbReference type="PANTHER" id="PTHR43275">
    <property type="entry name" value="D-MALATE DEHYDROGENASE [DECARBOXYLATING]"/>
    <property type="match status" value="1"/>
</dbReference>
<keyword evidence="4 9" id="KW-0560">Oxidoreductase</keyword>